<evidence type="ECO:0000313" key="4">
    <source>
        <dbReference type="EMBL" id="QNP22993.1"/>
    </source>
</evidence>
<dbReference type="EMBL" id="JARTTN020000001">
    <property type="protein sequence ID" value="MEC6058207.1"/>
    <property type="molecule type" value="Genomic_DNA"/>
</dbReference>
<keyword evidence="1" id="KW-1133">Transmembrane helix</keyword>
<reference evidence="3" key="3">
    <citation type="journal article" date="2023" name="Nat. Commun.">
        <title>Genomic dissection of endemic carbapenem resistance reveals metallo-beta-lactamase dissemination through clonal, plasmid and integron transfer.</title>
        <authorList>
            <person name="Macesic N."/>
            <person name="Hawkey J."/>
            <person name="Vezina B."/>
            <person name="Wisniewski J.A."/>
            <person name="Cottingham H."/>
            <person name="Blakeway L.V."/>
            <person name="Harshegyi T."/>
            <person name="Pragastis K."/>
            <person name="Badoordeen G.Z."/>
            <person name="Dennison A."/>
            <person name="Spelman D.W."/>
            <person name="Jenney A.W.J."/>
            <person name="Peleg A.Y."/>
        </authorList>
    </citation>
    <scope>NUCLEOTIDE SEQUENCE</scope>
    <source>
        <strain evidence="3">CPO071</strain>
    </source>
</reference>
<dbReference type="Proteomes" id="UP000516181">
    <property type="component" value="Chromosome"/>
</dbReference>
<reference evidence="3" key="4">
    <citation type="submission" date="2024-01" db="EMBL/GenBank/DDBJ databases">
        <authorList>
            <person name="Macesic N."/>
        </authorList>
    </citation>
    <scope>NUCLEOTIDE SEQUENCE</scope>
    <source>
        <strain evidence="3">CPO071</strain>
    </source>
</reference>
<accession>A0A0B7GCI6</accession>
<keyword evidence="1" id="KW-0472">Membrane</keyword>
<feature type="transmembrane region" description="Helical" evidence="1">
    <location>
        <begin position="6"/>
        <end position="26"/>
    </location>
</feature>
<dbReference type="Proteomes" id="UP001060507">
    <property type="component" value="Unassembled WGS sequence"/>
</dbReference>
<dbReference type="RefSeq" id="WP_032730035.1">
    <property type="nucleotide sequence ID" value="NC_011283.1"/>
</dbReference>
<evidence type="ECO:0000313" key="2">
    <source>
        <dbReference type="EMBL" id="GKJ91214.1"/>
    </source>
</evidence>
<keyword evidence="1" id="KW-0812">Transmembrane</keyword>
<name>A0A0B7GCI6_KLEVA</name>
<reference evidence="2" key="2">
    <citation type="journal article" date="2022" name="J. Appl. Microbiol.">
        <title>PCR-based ORF typing of Klebsiella pneumoniae for rapid identification of global clones and transmission events.</title>
        <authorList>
            <person name="Nonogaki R."/>
            <person name="Iijima A."/>
            <person name="Kawamura K."/>
            <person name="Kayama S."/>
            <person name="Sugai M."/>
            <person name="Yagi T."/>
            <person name="Arakawa Y."/>
            <person name="Doi Y."/>
            <person name="Suzuki M."/>
        </authorList>
    </citation>
    <scope>NUCLEOTIDE SEQUENCE</scope>
    <source>
        <strain evidence="2">NUKP-37</strain>
    </source>
</reference>
<dbReference type="Proteomes" id="UP001176846">
    <property type="component" value="Unassembled WGS sequence"/>
</dbReference>
<gene>
    <name evidence="4" type="ORF">IAP99_16285</name>
    <name evidence="2" type="ORF">NUKP37_19160</name>
    <name evidence="3" type="ORF">QAB22_016920</name>
</gene>
<evidence type="ECO:0000256" key="1">
    <source>
        <dbReference type="SAM" id="Phobius"/>
    </source>
</evidence>
<dbReference type="AlphaFoldDB" id="A0A0B7GCI6"/>
<proteinExistence type="predicted"/>
<organism evidence="4 5">
    <name type="scientific">Klebsiella variicola</name>
    <dbReference type="NCBI Taxonomy" id="244366"/>
    <lineage>
        <taxon>Bacteria</taxon>
        <taxon>Pseudomonadati</taxon>
        <taxon>Pseudomonadota</taxon>
        <taxon>Gammaproteobacteria</taxon>
        <taxon>Enterobacterales</taxon>
        <taxon>Enterobacteriaceae</taxon>
        <taxon>Klebsiella/Raoultella group</taxon>
        <taxon>Klebsiella</taxon>
        <taxon>Klebsiella pneumoniae complex</taxon>
    </lineage>
</organism>
<dbReference type="EMBL" id="CP060807">
    <property type="protein sequence ID" value="QNP22993.1"/>
    <property type="molecule type" value="Genomic_DNA"/>
</dbReference>
<sequence>MNQEQLNIVTLTLSCIALVASIYSALQYRNANVISKRALKLQEAALESQITNSIATATVQLREALMKYAEADSSAVNYPIISKNYNSAQETWLNAYDQACMSYREGKLNKETFKKTYHVPIRELYEDKELQFFFSPADTSKYQSIISVYREWETYHR</sequence>
<dbReference type="EMBL" id="BQTA01000004">
    <property type="protein sequence ID" value="GKJ91214.1"/>
    <property type="molecule type" value="Genomic_DNA"/>
</dbReference>
<evidence type="ECO:0000313" key="5">
    <source>
        <dbReference type="Proteomes" id="UP000516181"/>
    </source>
</evidence>
<reference evidence="4 5" key="1">
    <citation type="submission" date="2020-08" db="EMBL/GenBank/DDBJ databases">
        <title>Complete genome sequence of Klebsiella pneumoniae KP2757.</title>
        <authorList>
            <person name="Zhang X."/>
        </authorList>
    </citation>
    <scope>NUCLEOTIDE SEQUENCE [LARGE SCALE GENOMIC DNA]</scope>
    <source>
        <strain evidence="4 5">KP2757</strain>
    </source>
</reference>
<evidence type="ECO:0000313" key="3">
    <source>
        <dbReference type="EMBL" id="MEC6058207.1"/>
    </source>
</evidence>
<dbReference type="KEGG" id="kvd:KR75_18075"/>
<protein>
    <submittedName>
        <fullName evidence="4">Uncharacterized protein</fullName>
    </submittedName>
</protein>